<keyword evidence="3" id="KW-1185">Reference proteome</keyword>
<protein>
    <submittedName>
        <fullName evidence="2">DUF1599 domain-containing protein</fullName>
    </submittedName>
</protein>
<reference evidence="2" key="2">
    <citation type="submission" date="2022-06" db="EMBL/GenBank/DDBJ databases">
        <title>Xiashengella guii gen. nov. sp. nov., a bacterium isolated form anaerobic digestion tank.</title>
        <authorList>
            <person name="Huang H."/>
        </authorList>
    </citation>
    <scope>NUCLEOTIDE SEQUENCE</scope>
    <source>
        <strain evidence="2">Ai-910</strain>
    </source>
</reference>
<dbReference type="Pfam" id="PF07659">
    <property type="entry name" value="DUF1599"/>
    <property type="match status" value="2"/>
</dbReference>
<sequence length="185" mass="21491">MSERPQNTDQQYKHAAEVCREIFEKKMHDYSTAWRILRTESVTDQIFIKARRIRSIQTKGVALVNEDIRPEFIGIVNYAAMGLIQLELGPSDDPEMSHEDALKLYTAQVTKAKSLMDNKNHDYDEAWRSMRISSLTDLILMKLYRIKQIEDNRGKTLISEGIDANYLDIINYAIFALIKLEFEEA</sequence>
<dbReference type="RefSeq" id="WP_250721888.1">
    <property type="nucleotide sequence ID" value="NZ_CP098400.1"/>
</dbReference>
<organism evidence="2 3">
    <name type="scientific">Xiashengella succiniciproducens</name>
    <dbReference type="NCBI Taxonomy" id="2949635"/>
    <lineage>
        <taxon>Bacteria</taxon>
        <taxon>Pseudomonadati</taxon>
        <taxon>Bacteroidota</taxon>
        <taxon>Bacteroidia</taxon>
        <taxon>Marinilabiliales</taxon>
        <taxon>Marinilabiliaceae</taxon>
        <taxon>Xiashengella</taxon>
    </lineage>
</organism>
<dbReference type="AlphaFoldDB" id="A0A9J6ZKZ1"/>
<dbReference type="InterPro" id="IPR011630">
    <property type="entry name" value="DUF1599"/>
</dbReference>
<dbReference type="EMBL" id="CP098400">
    <property type="protein sequence ID" value="URW78524.1"/>
    <property type="molecule type" value="Genomic_DNA"/>
</dbReference>
<evidence type="ECO:0000313" key="2">
    <source>
        <dbReference type="EMBL" id="URW78524.1"/>
    </source>
</evidence>
<dbReference type="Proteomes" id="UP001056426">
    <property type="component" value="Chromosome"/>
</dbReference>
<proteinExistence type="predicted"/>
<evidence type="ECO:0000259" key="1">
    <source>
        <dbReference type="Pfam" id="PF07659"/>
    </source>
</evidence>
<gene>
    <name evidence="2" type="ORF">M9189_06555</name>
</gene>
<feature type="domain" description="Nucleotide modification associated" evidence="1">
    <location>
        <begin position="119"/>
        <end position="180"/>
    </location>
</feature>
<name>A0A9J6ZKZ1_9BACT</name>
<dbReference type="KEGG" id="alkq:M9189_06555"/>
<feature type="domain" description="Nucleotide modification associated" evidence="1">
    <location>
        <begin position="26"/>
        <end position="86"/>
    </location>
</feature>
<evidence type="ECO:0000313" key="3">
    <source>
        <dbReference type="Proteomes" id="UP001056426"/>
    </source>
</evidence>
<accession>A0A9J6ZKZ1</accession>
<reference evidence="2" key="1">
    <citation type="submission" date="2022-05" db="EMBL/GenBank/DDBJ databases">
        <authorList>
            <person name="Sun X."/>
        </authorList>
    </citation>
    <scope>NUCLEOTIDE SEQUENCE</scope>
    <source>
        <strain evidence="2">Ai-910</strain>
    </source>
</reference>